<evidence type="ECO:0000313" key="2">
    <source>
        <dbReference type="EMBL" id="OAG13736.1"/>
    </source>
</evidence>
<protein>
    <submittedName>
        <fullName evidence="2">Uncharacterized protein</fullName>
    </submittedName>
</protein>
<sequence length="107" mass="12445">MPRFFKRIFSDALFRREPDVSDMQRSRRVLVRSSGGMAEESSNWRSSLFDVQCQDEERRGLRDGASVAGSDMHAAERPILAPSHEQIPVRKPSRVRRRLSKRHRRPA</sequence>
<gene>
    <name evidence="2" type="ORF">CC77DRAFT_950407</name>
</gene>
<dbReference type="AlphaFoldDB" id="A0A177D2L4"/>
<accession>A0A177D2L4</accession>
<reference evidence="2 3" key="1">
    <citation type="submission" date="2016-05" db="EMBL/GenBank/DDBJ databases">
        <title>Comparative analysis of secretome profiles of manganese(II)-oxidizing ascomycete fungi.</title>
        <authorList>
            <consortium name="DOE Joint Genome Institute"/>
            <person name="Zeiner C.A."/>
            <person name="Purvine S.O."/>
            <person name="Zink E.M."/>
            <person name="Wu S."/>
            <person name="Pasa-Tolic L."/>
            <person name="Chaput D.L."/>
            <person name="Haridas S."/>
            <person name="Grigoriev I.V."/>
            <person name="Santelli C.M."/>
            <person name="Hansel C.M."/>
        </authorList>
    </citation>
    <scope>NUCLEOTIDE SEQUENCE [LARGE SCALE GENOMIC DNA]</scope>
    <source>
        <strain evidence="2 3">SRC1lrK2f</strain>
    </source>
</reference>
<dbReference type="GeneID" id="29120911"/>
<name>A0A177D2L4_ALTAL</name>
<dbReference type="Proteomes" id="UP000077248">
    <property type="component" value="Unassembled WGS sequence"/>
</dbReference>
<feature type="region of interest" description="Disordered" evidence="1">
    <location>
        <begin position="59"/>
        <end position="107"/>
    </location>
</feature>
<keyword evidence="3" id="KW-1185">Reference proteome</keyword>
<dbReference type="EMBL" id="KV441507">
    <property type="protein sequence ID" value="OAG13736.1"/>
    <property type="molecule type" value="Genomic_DNA"/>
</dbReference>
<dbReference type="VEuPathDB" id="FungiDB:CC77DRAFT_950407"/>
<proteinExistence type="predicted"/>
<dbReference type="OMA" id="KRIFPDH"/>
<dbReference type="KEGG" id="aalt:CC77DRAFT_950407"/>
<evidence type="ECO:0000256" key="1">
    <source>
        <dbReference type="SAM" id="MobiDB-lite"/>
    </source>
</evidence>
<organism evidence="2 3">
    <name type="scientific">Alternaria alternata</name>
    <name type="common">Alternaria rot fungus</name>
    <name type="synonym">Torula alternata</name>
    <dbReference type="NCBI Taxonomy" id="5599"/>
    <lineage>
        <taxon>Eukaryota</taxon>
        <taxon>Fungi</taxon>
        <taxon>Dikarya</taxon>
        <taxon>Ascomycota</taxon>
        <taxon>Pezizomycotina</taxon>
        <taxon>Dothideomycetes</taxon>
        <taxon>Pleosporomycetidae</taxon>
        <taxon>Pleosporales</taxon>
        <taxon>Pleosporineae</taxon>
        <taxon>Pleosporaceae</taxon>
        <taxon>Alternaria</taxon>
        <taxon>Alternaria sect. Alternaria</taxon>
        <taxon>Alternaria alternata complex</taxon>
    </lineage>
</organism>
<dbReference type="RefSeq" id="XP_018379157.1">
    <property type="nucleotide sequence ID" value="XM_018535317.1"/>
</dbReference>
<feature type="compositionally biased region" description="Basic residues" evidence="1">
    <location>
        <begin position="91"/>
        <end position="107"/>
    </location>
</feature>
<evidence type="ECO:0000313" key="3">
    <source>
        <dbReference type="Proteomes" id="UP000077248"/>
    </source>
</evidence>